<evidence type="ECO:0000313" key="10">
    <source>
        <dbReference type="Proteomes" id="UP001153620"/>
    </source>
</evidence>
<feature type="transmembrane region" description="Helical" evidence="8">
    <location>
        <begin position="116"/>
        <end position="142"/>
    </location>
</feature>
<evidence type="ECO:0000256" key="4">
    <source>
        <dbReference type="ARBA" id="ARBA00022692"/>
    </source>
</evidence>
<keyword evidence="5" id="KW-0256">Endoplasmic reticulum</keyword>
<dbReference type="GO" id="GO:0006506">
    <property type="term" value="P:GPI anchor biosynthetic process"/>
    <property type="evidence" value="ECO:0007669"/>
    <property type="project" value="UniProtKB-KW"/>
</dbReference>
<evidence type="ECO:0000256" key="7">
    <source>
        <dbReference type="ARBA" id="ARBA00023136"/>
    </source>
</evidence>
<organism evidence="9 10">
    <name type="scientific">Chironomus riparius</name>
    <dbReference type="NCBI Taxonomy" id="315576"/>
    <lineage>
        <taxon>Eukaryota</taxon>
        <taxon>Metazoa</taxon>
        <taxon>Ecdysozoa</taxon>
        <taxon>Arthropoda</taxon>
        <taxon>Hexapoda</taxon>
        <taxon>Insecta</taxon>
        <taxon>Pterygota</taxon>
        <taxon>Neoptera</taxon>
        <taxon>Endopterygota</taxon>
        <taxon>Diptera</taxon>
        <taxon>Nematocera</taxon>
        <taxon>Chironomoidea</taxon>
        <taxon>Chironomidae</taxon>
        <taxon>Chironominae</taxon>
        <taxon>Chironomus</taxon>
    </lineage>
</organism>
<feature type="transmembrane region" description="Helical" evidence="8">
    <location>
        <begin position="163"/>
        <end position="182"/>
    </location>
</feature>
<evidence type="ECO:0000256" key="3">
    <source>
        <dbReference type="ARBA" id="ARBA00022502"/>
    </source>
</evidence>
<comment type="pathway">
    <text evidence="2">Glycolipid biosynthesis; glycosylphosphatidylinositol-anchor biosynthesis.</text>
</comment>
<keyword evidence="10" id="KW-1185">Reference proteome</keyword>
<evidence type="ECO:0000256" key="6">
    <source>
        <dbReference type="ARBA" id="ARBA00022989"/>
    </source>
</evidence>
<evidence type="ECO:0000313" key="9">
    <source>
        <dbReference type="EMBL" id="CAG9804876.1"/>
    </source>
</evidence>
<dbReference type="GO" id="GO:0005789">
    <property type="term" value="C:endoplasmic reticulum membrane"/>
    <property type="evidence" value="ECO:0007669"/>
    <property type="project" value="UniProtKB-SubCell"/>
</dbReference>
<proteinExistence type="predicted"/>
<reference evidence="9" key="1">
    <citation type="submission" date="2022-01" db="EMBL/GenBank/DDBJ databases">
        <authorList>
            <person name="King R."/>
        </authorList>
    </citation>
    <scope>NUCLEOTIDE SEQUENCE</scope>
</reference>
<feature type="transmembrane region" description="Helical" evidence="8">
    <location>
        <begin position="81"/>
        <end position="104"/>
    </location>
</feature>
<keyword evidence="6 8" id="KW-1133">Transmembrane helix</keyword>
<evidence type="ECO:0000256" key="2">
    <source>
        <dbReference type="ARBA" id="ARBA00004687"/>
    </source>
</evidence>
<evidence type="ECO:0000256" key="8">
    <source>
        <dbReference type="SAM" id="Phobius"/>
    </source>
</evidence>
<keyword evidence="3" id="KW-0337">GPI-anchor biosynthesis</keyword>
<feature type="transmembrane region" description="Helical" evidence="8">
    <location>
        <begin position="188"/>
        <end position="210"/>
    </location>
</feature>
<dbReference type="Pfam" id="PF06699">
    <property type="entry name" value="PIG-F"/>
    <property type="match status" value="1"/>
</dbReference>
<dbReference type="InterPro" id="IPR009580">
    <property type="entry name" value="GPI_biosynthesis_protein_Pig-F"/>
</dbReference>
<dbReference type="EMBL" id="OU895878">
    <property type="protein sequence ID" value="CAG9804876.1"/>
    <property type="molecule type" value="Genomic_DNA"/>
</dbReference>
<dbReference type="Proteomes" id="UP001153620">
    <property type="component" value="Chromosome 2"/>
</dbReference>
<feature type="transmembrane region" description="Helical" evidence="8">
    <location>
        <begin position="12"/>
        <end position="30"/>
    </location>
</feature>
<evidence type="ECO:0008006" key="11">
    <source>
        <dbReference type="Google" id="ProtNLM"/>
    </source>
</evidence>
<protein>
    <recommendedName>
        <fullName evidence="11">Phosphatidylinositol-glycan biosynthesis class F protein</fullName>
    </recommendedName>
</protein>
<name>A0A9N9RWJ8_9DIPT</name>
<keyword evidence="4 8" id="KW-0812">Transmembrane</keyword>
<feature type="transmembrane region" description="Helical" evidence="8">
    <location>
        <begin position="36"/>
        <end position="54"/>
    </location>
</feature>
<accession>A0A9N9RWJ8</accession>
<gene>
    <name evidence="9" type="ORF">CHIRRI_LOCUS7754</name>
</gene>
<evidence type="ECO:0000256" key="1">
    <source>
        <dbReference type="ARBA" id="ARBA00004477"/>
    </source>
</evidence>
<dbReference type="OrthoDB" id="17366at2759"/>
<keyword evidence="7 8" id="KW-0472">Membrane</keyword>
<dbReference type="AlphaFoldDB" id="A0A9N9RWJ8"/>
<sequence length="223" mass="25365">MYWISTTERVKLNYAMTTVAAIVVYTFFVQFVPQKLWLSVLFFIVGECLKVFIVQKLYKLDTTNNMEGVLKRRRNNKVMESLKFGFVMSLTVFFFAFICIILGAPALEKYLETFTLSALLTGITLFPISLFIGVSGTISILMTESFDLSNVTAQAFLKLLKRNAYLVIFGAFIGSVVFPLDWDRPWQIYPIPNIVGAVTGQMLGSFYCLVETMVKHKLGKKQH</sequence>
<reference evidence="9" key="2">
    <citation type="submission" date="2022-10" db="EMBL/GenBank/DDBJ databases">
        <authorList>
            <consortium name="ENA_rothamsted_submissions"/>
            <consortium name="culmorum"/>
            <person name="King R."/>
        </authorList>
    </citation>
    <scope>NUCLEOTIDE SEQUENCE</scope>
</reference>
<evidence type="ECO:0000256" key="5">
    <source>
        <dbReference type="ARBA" id="ARBA00022824"/>
    </source>
</evidence>
<comment type="subcellular location">
    <subcellularLocation>
        <location evidence="1">Endoplasmic reticulum membrane</location>
        <topology evidence="1">Multi-pass membrane protein</topology>
    </subcellularLocation>
</comment>